<dbReference type="InterPro" id="IPR001087">
    <property type="entry name" value="GDSL"/>
</dbReference>
<dbReference type="AlphaFoldDB" id="A0AAV1EB60"/>
<feature type="chain" id="PRO_5043337123" evidence="2">
    <location>
        <begin position="31"/>
        <end position="363"/>
    </location>
</feature>
<organism evidence="3 4">
    <name type="scientific">Oldenlandia corymbosa var. corymbosa</name>
    <dbReference type="NCBI Taxonomy" id="529605"/>
    <lineage>
        <taxon>Eukaryota</taxon>
        <taxon>Viridiplantae</taxon>
        <taxon>Streptophyta</taxon>
        <taxon>Embryophyta</taxon>
        <taxon>Tracheophyta</taxon>
        <taxon>Spermatophyta</taxon>
        <taxon>Magnoliopsida</taxon>
        <taxon>eudicotyledons</taxon>
        <taxon>Gunneridae</taxon>
        <taxon>Pentapetalae</taxon>
        <taxon>asterids</taxon>
        <taxon>lamiids</taxon>
        <taxon>Gentianales</taxon>
        <taxon>Rubiaceae</taxon>
        <taxon>Rubioideae</taxon>
        <taxon>Spermacoceae</taxon>
        <taxon>Hedyotis-Oldenlandia complex</taxon>
        <taxon>Oldenlandia</taxon>
    </lineage>
</organism>
<evidence type="ECO:0000313" key="4">
    <source>
        <dbReference type="Proteomes" id="UP001161247"/>
    </source>
</evidence>
<evidence type="ECO:0000256" key="1">
    <source>
        <dbReference type="ARBA" id="ARBA00008668"/>
    </source>
</evidence>
<dbReference type="EMBL" id="OX459125">
    <property type="protein sequence ID" value="CAI9116952.1"/>
    <property type="molecule type" value="Genomic_DNA"/>
</dbReference>
<keyword evidence="2" id="KW-0732">Signal</keyword>
<dbReference type="PANTHER" id="PTHR45642:SF95">
    <property type="entry name" value="GDSL-LIKE LIPASE_ACYLHYDROLASE FAMILY PROTEIN, EXPRESSED"/>
    <property type="match status" value="1"/>
</dbReference>
<sequence>MMHQQRHWDSWALLMIGVLWLFLYNDLCEAKITLPANVTVPAVFAFGDSIVDQGNNNNVSTLVKCNFPPYGSDFYAGIPTGRFSNDRTPPDLVAEELGIKDAVPAYLDPHLKPDELPTGVSFASGGSGYDPQTPQLVSVVPLSQQLEYFKEYIGKLNDMVGEEKAKFILANGLFLIVAGSDDVANTYFTFGIRKAQYDINSYADFVVASASNFYQELYKLGARRLAVFGVPPVGCVPFQRTLAGGSLRVCVETYNQAAQLVNAKLSQQIDALTKTYPDARIRYIDVYTPLYDIIMNPQKYGFEVVDRGCCGTGTLELAYLCNKYAETCKNHDSYLFWDSYHPTDKGYSILVQEILKTYINNFF</sequence>
<proteinExistence type="inferred from homology"/>
<dbReference type="PANTHER" id="PTHR45642">
    <property type="entry name" value="GDSL ESTERASE/LIPASE EXL3"/>
    <property type="match status" value="1"/>
</dbReference>
<dbReference type="CDD" id="cd01837">
    <property type="entry name" value="SGNH_plant_lipase_like"/>
    <property type="match status" value="1"/>
</dbReference>
<feature type="signal peptide" evidence="2">
    <location>
        <begin position="1"/>
        <end position="30"/>
    </location>
</feature>
<name>A0AAV1EB60_OLDCO</name>
<reference evidence="3" key="1">
    <citation type="submission" date="2023-03" db="EMBL/GenBank/DDBJ databases">
        <authorList>
            <person name="Julca I."/>
        </authorList>
    </citation>
    <scope>NUCLEOTIDE SEQUENCE</scope>
</reference>
<dbReference type="Pfam" id="PF00657">
    <property type="entry name" value="Lipase_GDSL"/>
    <property type="match status" value="1"/>
</dbReference>
<evidence type="ECO:0000256" key="2">
    <source>
        <dbReference type="SAM" id="SignalP"/>
    </source>
</evidence>
<protein>
    <submittedName>
        <fullName evidence="3">OLC1v1018251C1</fullName>
    </submittedName>
</protein>
<dbReference type="Gene3D" id="3.40.50.1110">
    <property type="entry name" value="SGNH hydrolase"/>
    <property type="match status" value="1"/>
</dbReference>
<dbReference type="InterPro" id="IPR035669">
    <property type="entry name" value="SGNH_plant_lipase-like"/>
</dbReference>
<accession>A0AAV1EB60</accession>
<evidence type="ECO:0000313" key="3">
    <source>
        <dbReference type="EMBL" id="CAI9116952.1"/>
    </source>
</evidence>
<dbReference type="SUPFAM" id="SSF52266">
    <property type="entry name" value="SGNH hydrolase"/>
    <property type="match status" value="1"/>
</dbReference>
<dbReference type="InterPro" id="IPR050592">
    <property type="entry name" value="GDSL_lipolytic_enzyme"/>
</dbReference>
<dbReference type="Proteomes" id="UP001161247">
    <property type="component" value="Chromosome 8"/>
</dbReference>
<comment type="similarity">
    <text evidence="1">Belongs to the 'GDSL' lipolytic enzyme family.</text>
</comment>
<dbReference type="InterPro" id="IPR036514">
    <property type="entry name" value="SGNH_hydro_sf"/>
</dbReference>
<dbReference type="FunFam" id="3.40.50.1110:FF:000003">
    <property type="entry name" value="GDSL esterase/lipase APG"/>
    <property type="match status" value="1"/>
</dbReference>
<gene>
    <name evidence="3" type="ORF">OLC1_LOCUS23107</name>
</gene>
<dbReference type="GO" id="GO:0016788">
    <property type="term" value="F:hydrolase activity, acting on ester bonds"/>
    <property type="evidence" value="ECO:0007669"/>
    <property type="project" value="InterPro"/>
</dbReference>
<keyword evidence="4" id="KW-1185">Reference proteome</keyword>